<dbReference type="EMBL" id="JASJQH010007740">
    <property type="protein sequence ID" value="KAK9702283.1"/>
    <property type="molecule type" value="Genomic_DNA"/>
</dbReference>
<name>A0ABR2VU30_9FUNG</name>
<accession>A0ABR2VU30</accession>
<evidence type="ECO:0000313" key="4">
    <source>
        <dbReference type="Proteomes" id="UP001479436"/>
    </source>
</evidence>
<dbReference type="PANTHER" id="PTHR46572:SF2">
    <property type="entry name" value="RHO1 GDP-GTP EXCHANGE PROTEIN 1-RELATED"/>
    <property type="match status" value="1"/>
</dbReference>
<proteinExistence type="predicted"/>
<evidence type="ECO:0000256" key="1">
    <source>
        <dbReference type="ARBA" id="ARBA00022658"/>
    </source>
</evidence>
<dbReference type="Proteomes" id="UP001479436">
    <property type="component" value="Unassembled WGS sequence"/>
</dbReference>
<dbReference type="InterPro" id="IPR001180">
    <property type="entry name" value="CNH_dom"/>
</dbReference>
<feature type="domain" description="CNH" evidence="2">
    <location>
        <begin position="1"/>
        <end position="86"/>
    </location>
</feature>
<comment type="caution">
    <text evidence="3">The sequence shown here is derived from an EMBL/GenBank/DDBJ whole genome shotgun (WGS) entry which is preliminary data.</text>
</comment>
<keyword evidence="4" id="KW-1185">Reference proteome</keyword>
<gene>
    <name evidence="3" type="primary">ROM2_11</name>
    <name evidence="3" type="ORF">K7432_011332</name>
</gene>
<organism evidence="3 4">
    <name type="scientific">Basidiobolus ranarum</name>
    <dbReference type="NCBI Taxonomy" id="34480"/>
    <lineage>
        <taxon>Eukaryota</taxon>
        <taxon>Fungi</taxon>
        <taxon>Fungi incertae sedis</taxon>
        <taxon>Zoopagomycota</taxon>
        <taxon>Entomophthoromycotina</taxon>
        <taxon>Basidiobolomycetes</taxon>
        <taxon>Basidiobolales</taxon>
        <taxon>Basidiobolaceae</taxon>
        <taxon>Basidiobolus</taxon>
    </lineage>
</organism>
<keyword evidence="1" id="KW-0344">Guanine-nucleotide releasing factor</keyword>
<dbReference type="InterPro" id="IPR052233">
    <property type="entry name" value="Rho-type_GEFs"/>
</dbReference>
<dbReference type="PANTHER" id="PTHR46572">
    <property type="entry name" value="RHO1 GDP-GTP EXCHANGE PROTEIN 1-RELATED"/>
    <property type="match status" value="1"/>
</dbReference>
<sequence>MYRIGPHELLLCYSECAFYIDNAGHRSRPNLLIEWEGQPTNLAFHYPYLIGFDPSFIEIRNVETGALEQVIETTGQRCLNNGQNQTGIYCVMEPFQSHHQYIFQLRMPARSQPLVHDSSAEESSKLALSDVV</sequence>
<dbReference type="Pfam" id="PF00780">
    <property type="entry name" value="CNH"/>
    <property type="match status" value="1"/>
</dbReference>
<evidence type="ECO:0000313" key="3">
    <source>
        <dbReference type="EMBL" id="KAK9702283.1"/>
    </source>
</evidence>
<evidence type="ECO:0000259" key="2">
    <source>
        <dbReference type="PROSITE" id="PS50219"/>
    </source>
</evidence>
<protein>
    <submittedName>
        <fullName evidence="3">RHO1 GDP-GTP exchange protein 2</fullName>
    </submittedName>
</protein>
<reference evidence="3 4" key="1">
    <citation type="submission" date="2023-04" db="EMBL/GenBank/DDBJ databases">
        <title>Genome of Basidiobolus ranarum AG-B5.</title>
        <authorList>
            <person name="Stajich J.E."/>
            <person name="Carter-House D."/>
            <person name="Gryganskyi A."/>
        </authorList>
    </citation>
    <scope>NUCLEOTIDE SEQUENCE [LARGE SCALE GENOMIC DNA]</scope>
    <source>
        <strain evidence="3 4">AG-B5</strain>
    </source>
</reference>
<dbReference type="PROSITE" id="PS50219">
    <property type="entry name" value="CNH"/>
    <property type="match status" value="1"/>
</dbReference>